<evidence type="ECO:0000259" key="1">
    <source>
        <dbReference type="Pfam" id="PF07883"/>
    </source>
</evidence>
<dbReference type="SUPFAM" id="SSF51182">
    <property type="entry name" value="RmlC-like cupins"/>
    <property type="match status" value="1"/>
</dbReference>
<reference evidence="3" key="1">
    <citation type="submission" date="2016-11" db="EMBL/GenBank/DDBJ databases">
        <authorList>
            <person name="Varghese N."/>
            <person name="Submissions S."/>
        </authorList>
    </citation>
    <scope>NUCLEOTIDE SEQUENCE [LARGE SCALE GENOMIC DNA]</scope>
    <source>
        <strain evidence="3">DSM 28223</strain>
    </source>
</reference>
<evidence type="ECO:0000313" key="2">
    <source>
        <dbReference type="EMBL" id="SHH13372.1"/>
    </source>
</evidence>
<evidence type="ECO:0000313" key="3">
    <source>
        <dbReference type="Proteomes" id="UP000184211"/>
    </source>
</evidence>
<organism evidence="2 3">
    <name type="scientific">Cognatishimia maritima</name>
    <dbReference type="NCBI Taxonomy" id="870908"/>
    <lineage>
        <taxon>Bacteria</taxon>
        <taxon>Pseudomonadati</taxon>
        <taxon>Pseudomonadota</taxon>
        <taxon>Alphaproteobacteria</taxon>
        <taxon>Rhodobacterales</taxon>
        <taxon>Paracoccaceae</taxon>
        <taxon>Cognatishimia</taxon>
    </lineage>
</organism>
<dbReference type="InterPro" id="IPR013096">
    <property type="entry name" value="Cupin_2"/>
</dbReference>
<accession>A0A1M5QH09</accession>
<sequence length="122" mass="12885">MAKVIRVSDKSDIQEAPGLDAVAELGIEYGVLAEMPARGLSFAKGRVPSGGTVPMHAGPGDYALFVTAGSGFLTLYNAEGAETDRLRYAPGDLILFPPNSQHGWINDAETDFEWFGVDIAAG</sequence>
<dbReference type="InterPro" id="IPR014710">
    <property type="entry name" value="RmlC-like_jellyroll"/>
</dbReference>
<dbReference type="CDD" id="cd02208">
    <property type="entry name" value="cupin_RmlC-like"/>
    <property type="match status" value="1"/>
</dbReference>
<dbReference type="InterPro" id="IPR011051">
    <property type="entry name" value="RmlC_Cupin_sf"/>
</dbReference>
<dbReference type="Gene3D" id="2.60.120.10">
    <property type="entry name" value="Jelly Rolls"/>
    <property type="match status" value="1"/>
</dbReference>
<protein>
    <submittedName>
        <fullName evidence="2">Cupin domain-containing protein</fullName>
    </submittedName>
</protein>
<dbReference type="RefSeq" id="WP_072792896.1">
    <property type="nucleotide sequence ID" value="NZ_FQWM01000003.1"/>
</dbReference>
<dbReference type="STRING" id="870908.SAMN04488044_2000"/>
<proteinExistence type="predicted"/>
<dbReference type="EMBL" id="FQWM01000003">
    <property type="protein sequence ID" value="SHH13372.1"/>
    <property type="molecule type" value="Genomic_DNA"/>
</dbReference>
<dbReference type="AlphaFoldDB" id="A0A1M5QH09"/>
<dbReference type="Proteomes" id="UP000184211">
    <property type="component" value="Unassembled WGS sequence"/>
</dbReference>
<dbReference type="Pfam" id="PF07883">
    <property type="entry name" value="Cupin_2"/>
    <property type="match status" value="1"/>
</dbReference>
<feature type="domain" description="Cupin type-2" evidence="1">
    <location>
        <begin position="47"/>
        <end position="115"/>
    </location>
</feature>
<keyword evidence="3" id="KW-1185">Reference proteome</keyword>
<name>A0A1M5QH09_9RHOB</name>
<gene>
    <name evidence="2" type="ORF">SAMN04488044_2000</name>
</gene>